<dbReference type="OrthoDB" id="272077at2759"/>
<dbReference type="Gene3D" id="1.25.40.10">
    <property type="entry name" value="Tetratricopeptide repeat domain"/>
    <property type="match status" value="1"/>
</dbReference>
<dbReference type="AlphaFoldDB" id="K0SWC9"/>
<dbReference type="SUPFAM" id="SSF81901">
    <property type="entry name" value="HCP-like"/>
    <property type="match status" value="1"/>
</dbReference>
<feature type="region of interest" description="Disordered" evidence="2">
    <location>
        <begin position="1"/>
        <end position="59"/>
    </location>
</feature>
<dbReference type="PANTHER" id="PTHR11102:SF160">
    <property type="entry name" value="ERAD-ASSOCIATED E3 UBIQUITIN-PROTEIN LIGASE COMPONENT HRD3"/>
    <property type="match status" value="1"/>
</dbReference>
<name>K0SWC9_THAOC</name>
<dbReference type="eggNOG" id="KOG1550">
    <property type="taxonomic scope" value="Eukaryota"/>
</dbReference>
<evidence type="ECO:0000313" key="3">
    <source>
        <dbReference type="EMBL" id="EJK62582.1"/>
    </source>
</evidence>
<organism evidence="3 4">
    <name type="scientific">Thalassiosira oceanica</name>
    <name type="common">Marine diatom</name>
    <dbReference type="NCBI Taxonomy" id="159749"/>
    <lineage>
        <taxon>Eukaryota</taxon>
        <taxon>Sar</taxon>
        <taxon>Stramenopiles</taxon>
        <taxon>Ochrophyta</taxon>
        <taxon>Bacillariophyta</taxon>
        <taxon>Coscinodiscophyceae</taxon>
        <taxon>Thalassiosirophycidae</taxon>
        <taxon>Thalassiosirales</taxon>
        <taxon>Thalassiosiraceae</taxon>
        <taxon>Thalassiosira</taxon>
    </lineage>
</organism>
<comment type="similarity">
    <text evidence="1">Belongs to the sel-1 family.</text>
</comment>
<dbReference type="InterPro" id="IPR050767">
    <property type="entry name" value="Sel1_AlgK"/>
</dbReference>
<evidence type="ECO:0000313" key="4">
    <source>
        <dbReference type="Proteomes" id="UP000266841"/>
    </source>
</evidence>
<evidence type="ECO:0000256" key="2">
    <source>
        <dbReference type="SAM" id="MobiDB-lite"/>
    </source>
</evidence>
<dbReference type="Proteomes" id="UP000266841">
    <property type="component" value="Unassembled WGS sequence"/>
</dbReference>
<dbReference type="PANTHER" id="PTHR11102">
    <property type="entry name" value="SEL-1-LIKE PROTEIN"/>
    <property type="match status" value="1"/>
</dbReference>
<sequence>MKPIGPANDGTTDACRGHGGADEEYEGMMEPVGPANEGTTDTSSQHEDGAVAGAEDSRSAEAAIYSERLLNEGHERWEGDRCPICQLYIELPMDEHSTMNQCCMKRVCNGCVLAARQQGKRGSLQPFTNDNASQLAIIKKQVDKGDAVAINHLAGQYYYGNLGLPKDVPRAIELMKKAAELGSLGAHYNLGDAYYNGDGVQQDKSRGVRHWQLAAMKGHVQSRHMLGVDELINGKCDLAVMHWMISTKMGLEESLNYIKRLFVRGRATKAQYGEALRGFGDAMEEMKSHQREEVKRLGI</sequence>
<proteinExistence type="inferred from homology"/>
<dbReference type="EMBL" id="AGNL01018765">
    <property type="protein sequence ID" value="EJK62582.1"/>
    <property type="molecule type" value="Genomic_DNA"/>
</dbReference>
<feature type="compositionally biased region" description="Basic and acidic residues" evidence="2">
    <location>
        <begin position="44"/>
        <end position="59"/>
    </location>
</feature>
<reference evidence="3 4" key="1">
    <citation type="journal article" date="2012" name="Genome Biol.">
        <title>Genome and low-iron response of an oceanic diatom adapted to chronic iron limitation.</title>
        <authorList>
            <person name="Lommer M."/>
            <person name="Specht M."/>
            <person name="Roy A.S."/>
            <person name="Kraemer L."/>
            <person name="Andreson R."/>
            <person name="Gutowska M.A."/>
            <person name="Wolf J."/>
            <person name="Bergner S.V."/>
            <person name="Schilhabel M.B."/>
            <person name="Klostermeier U.C."/>
            <person name="Beiko R.G."/>
            <person name="Rosenstiel P."/>
            <person name="Hippler M."/>
            <person name="Laroche J."/>
        </authorList>
    </citation>
    <scope>NUCLEOTIDE SEQUENCE [LARGE SCALE GENOMIC DNA]</scope>
    <source>
        <strain evidence="3 4">CCMP1005</strain>
    </source>
</reference>
<protein>
    <recommendedName>
        <fullName evidence="5">RING-type domain-containing protein</fullName>
    </recommendedName>
</protein>
<dbReference type="InterPro" id="IPR006597">
    <property type="entry name" value="Sel1-like"/>
</dbReference>
<keyword evidence="4" id="KW-1185">Reference proteome</keyword>
<evidence type="ECO:0000256" key="1">
    <source>
        <dbReference type="ARBA" id="ARBA00038101"/>
    </source>
</evidence>
<dbReference type="SMART" id="SM00671">
    <property type="entry name" value="SEL1"/>
    <property type="match status" value="2"/>
</dbReference>
<dbReference type="Pfam" id="PF08238">
    <property type="entry name" value="Sel1"/>
    <property type="match status" value="2"/>
</dbReference>
<comment type="caution">
    <text evidence="3">The sequence shown here is derived from an EMBL/GenBank/DDBJ whole genome shotgun (WGS) entry which is preliminary data.</text>
</comment>
<dbReference type="InterPro" id="IPR011990">
    <property type="entry name" value="TPR-like_helical_dom_sf"/>
</dbReference>
<accession>K0SWC9</accession>
<gene>
    <name evidence="3" type="ORF">THAOC_16802</name>
</gene>
<evidence type="ECO:0008006" key="5">
    <source>
        <dbReference type="Google" id="ProtNLM"/>
    </source>
</evidence>